<protein>
    <submittedName>
        <fullName evidence="1">Uncharacterized protein</fullName>
    </submittedName>
</protein>
<organism evidence="1 2">
    <name type="scientific">Centipeda periodontii DSM 2778</name>
    <dbReference type="NCBI Taxonomy" id="888060"/>
    <lineage>
        <taxon>Bacteria</taxon>
        <taxon>Bacillati</taxon>
        <taxon>Bacillota</taxon>
        <taxon>Negativicutes</taxon>
        <taxon>Selenomonadales</taxon>
        <taxon>Selenomonadaceae</taxon>
        <taxon>Centipeda</taxon>
    </lineage>
</organism>
<dbReference type="Proteomes" id="UP000004067">
    <property type="component" value="Unassembled WGS sequence"/>
</dbReference>
<proteinExistence type="predicted"/>
<dbReference type="AlphaFoldDB" id="F5RJP8"/>
<dbReference type="EMBL" id="AFHQ01000015">
    <property type="protein sequence ID" value="EGK61557.1"/>
    <property type="molecule type" value="Genomic_DNA"/>
</dbReference>
<dbReference type="HOGENOM" id="CLU_3097004_0_0_9"/>
<name>F5RJP8_9FIRM</name>
<evidence type="ECO:0000313" key="1">
    <source>
        <dbReference type="EMBL" id="EGK61557.1"/>
    </source>
</evidence>
<reference evidence="1 2" key="1">
    <citation type="submission" date="2011-04" db="EMBL/GenBank/DDBJ databases">
        <authorList>
            <person name="Muzny D."/>
            <person name="Qin X."/>
            <person name="Deng J."/>
            <person name="Jiang H."/>
            <person name="Liu Y."/>
            <person name="Qu J."/>
            <person name="Song X.-Z."/>
            <person name="Zhang L."/>
            <person name="Thornton R."/>
            <person name="Coyle M."/>
            <person name="Francisco L."/>
            <person name="Jackson L."/>
            <person name="Javaid M."/>
            <person name="Korchina V."/>
            <person name="Kovar C."/>
            <person name="Mata R."/>
            <person name="Mathew T."/>
            <person name="Ngo R."/>
            <person name="Nguyen L."/>
            <person name="Nguyen N."/>
            <person name="Okwuonu G."/>
            <person name="Ongeri F."/>
            <person name="Pham C."/>
            <person name="Simmons D."/>
            <person name="Wilczek-Boney K."/>
            <person name="Hale W."/>
            <person name="Jakkamsetti A."/>
            <person name="Pham P."/>
            <person name="Ruth R."/>
            <person name="San Lucas F."/>
            <person name="Warren J."/>
            <person name="Zhang J."/>
            <person name="Zhao Z."/>
            <person name="Zhou C."/>
            <person name="Zhu D."/>
            <person name="Lee S."/>
            <person name="Bess C."/>
            <person name="Blankenburg K."/>
            <person name="Forbes L."/>
            <person name="Fu Q."/>
            <person name="Gubbala S."/>
            <person name="Hirani K."/>
            <person name="Jayaseelan J.C."/>
            <person name="Lara F."/>
            <person name="Munidasa M."/>
            <person name="Palculict T."/>
            <person name="Patil S."/>
            <person name="Pu L.-L."/>
            <person name="Saada N."/>
            <person name="Tang L."/>
            <person name="Weissenberger G."/>
            <person name="Zhu Y."/>
            <person name="Hemphill L."/>
            <person name="Shang Y."/>
            <person name="Youmans B."/>
            <person name="Ayvaz T."/>
            <person name="Ross M."/>
            <person name="Santibanez J."/>
            <person name="Aqrawi P."/>
            <person name="Gross S."/>
            <person name="Joshi V."/>
            <person name="Fowler G."/>
            <person name="Nazareth L."/>
            <person name="Reid J."/>
            <person name="Worley K."/>
            <person name="Petrosino J."/>
            <person name="Highlander S."/>
            <person name="Gibbs R."/>
        </authorList>
    </citation>
    <scope>NUCLEOTIDE SEQUENCE [LARGE SCALE GENOMIC DNA]</scope>
    <source>
        <strain evidence="1 2">DSM 2778</strain>
    </source>
</reference>
<gene>
    <name evidence="1" type="ORF">HMPREF9081_0483</name>
</gene>
<comment type="caution">
    <text evidence="1">The sequence shown here is derived from an EMBL/GenBank/DDBJ whole genome shotgun (WGS) entry which is preliminary data.</text>
</comment>
<evidence type="ECO:0000313" key="2">
    <source>
        <dbReference type="Proteomes" id="UP000004067"/>
    </source>
</evidence>
<keyword evidence="2" id="KW-1185">Reference proteome</keyword>
<sequence length="51" mass="5673">MLRMVPLPRCGRGGWGSHIPSPCGDVVLKLLKLVAFSRPCMSFRPLAGMWF</sequence>
<accession>F5RJP8</accession>